<dbReference type="InterPro" id="IPR004089">
    <property type="entry name" value="MCPsignal_dom"/>
</dbReference>
<dbReference type="InterPro" id="IPR000014">
    <property type="entry name" value="PAS"/>
</dbReference>
<sequence>MMGFLYRCRMDENYTMLNMFGRVETLTGHTMEDLIQNKRASYIGLILEDDVPLVDDAVEKALEANTGWNVDYRIKRKDGAIVWVNENGGGVKDSDGNILYLEGVVIDINERKENELRRREQSEVVESHSALIVSETQKILNMLKTLRLLSLNASIEAARAGDAGRGFAVVADEVKNLAERTGLSADEITRLTTELDKLLQ</sequence>
<dbReference type="Proteomes" id="UP000297475">
    <property type="component" value="Unassembled WGS sequence"/>
</dbReference>
<evidence type="ECO:0000256" key="3">
    <source>
        <dbReference type="PROSITE-ProRule" id="PRU00284"/>
    </source>
</evidence>
<dbReference type="Pfam" id="PF00015">
    <property type="entry name" value="MCPsignal"/>
    <property type="match status" value="1"/>
</dbReference>
<comment type="subcellular location">
    <subcellularLocation>
        <location evidence="1">Membrane</location>
    </subcellularLocation>
</comment>
<dbReference type="SUPFAM" id="SSF58104">
    <property type="entry name" value="Methyl-accepting chemotaxis protein (MCP) signaling domain"/>
    <property type="match status" value="1"/>
</dbReference>
<dbReference type="Gene3D" id="1.10.287.950">
    <property type="entry name" value="Methyl-accepting chemotaxis protein"/>
    <property type="match status" value="1"/>
</dbReference>
<protein>
    <submittedName>
        <fullName evidence="6">PAS domain-containing methyl-accepting chemotaxis protein</fullName>
    </submittedName>
</protein>
<dbReference type="CDD" id="cd00130">
    <property type="entry name" value="PAS"/>
    <property type="match status" value="1"/>
</dbReference>
<dbReference type="PANTHER" id="PTHR32089">
    <property type="entry name" value="METHYL-ACCEPTING CHEMOTAXIS PROTEIN MCPB"/>
    <property type="match status" value="1"/>
</dbReference>
<keyword evidence="7" id="KW-1185">Reference proteome</keyword>
<accession>A0A4Z0WGQ3</accession>
<evidence type="ECO:0000313" key="6">
    <source>
        <dbReference type="EMBL" id="TGG93620.1"/>
    </source>
</evidence>
<proteinExistence type="predicted"/>
<dbReference type="GO" id="GO:0007165">
    <property type="term" value="P:signal transduction"/>
    <property type="evidence" value="ECO:0007669"/>
    <property type="project" value="UniProtKB-KW"/>
</dbReference>
<dbReference type="GO" id="GO:0006935">
    <property type="term" value="P:chemotaxis"/>
    <property type="evidence" value="ECO:0007669"/>
    <property type="project" value="UniProtKB-ARBA"/>
</dbReference>
<gene>
    <name evidence="6" type="ORF">E4656_10385</name>
</gene>
<feature type="domain" description="PAC" evidence="5">
    <location>
        <begin position="68"/>
        <end position="120"/>
    </location>
</feature>
<feature type="domain" description="Methyl-accepting transducer" evidence="4">
    <location>
        <begin position="125"/>
        <end position="200"/>
    </location>
</feature>
<name>A0A4Z0WGQ3_9GAMM</name>
<dbReference type="PROSITE" id="PS50111">
    <property type="entry name" value="CHEMOTAXIS_TRANSDUC_2"/>
    <property type="match status" value="1"/>
</dbReference>
<dbReference type="PANTHER" id="PTHR32089:SF112">
    <property type="entry name" value="LYSOZYME-LIKE PROTEIN-RELATED"/>
    <property type="match status" value="1"/>
</dbReference>
<dbReference type="InterPro" id="IPR013655">
    <property type="entry name" value="PAS_fold_3"/>
</dbReference>
<evidence type="ECO:0000313" key="7">
    <source>
        <dbReference type="Proteomes" id="UP000297475"/>
    </source>
</evidence>
<dbReference type="InterPro" id="IPR000700">
    <property type="entry name" value="PAS-assoc_C"/>
</dbReference>
<dbReference type="Pfam" id="PF08447">
    <property type="entry name" value="PAS_3"/>
    <property type="match status" value="1"/>
</dbReference>
<dbReference type="Gene3D" id="3.30.450.20">
    <property type="entry name" value="PAS domain"/>
    <property type="match status" value="1"/>
</dbReference>
<dbReference type="OrthoDB" id="7345156at2"/>
<dbReference type="InterPro" id="IPR035965">
    <property type="entry name" value="PAS-like_dom_sf"/>
</dbReference>
<dbReference type="AlphaFoldDB" id="A0A4Z0WGQ3"/>
<evidence type="ECO:0000259" key="5">
    <source>
        <dbReference type="PROSITE" id="PS50113"/>
    </source>
</evidence>
<dbReference type="PROSITE" id="PS50113">
    <property type="entry name" value="PAC"/>
    <property type="match status" value="1"/>
</dbReference>
<dbReference type="SMART" id="SM00086">
    <property type="entry name" value="PAC"/>
    <property type="match status" value="1"/>
</dbReference>
<organism evidence="6 7">
    <name type="scientific">Natronospirillum operosum</name>
    <dbReference type="NCBI Taxonomy" id="2759953"/>
    <lineage>
        <taxon>Bacteria</taxon>
        <taxon>Pseudomonadati</taxon>
        <taxon>Pseudomonadota</taxon>
        <taxon>Gammaproteobacteria</taxon>
        <taxon>Oceanospirillales</taxon>
        <taxon>Natronospirillaceae</taxon>
        <taxon>Natronospirillum</taxon>
    </lineage>
</organism>
<dbReference type="NCBIfam" id="TIGR00229">
    <property type="entry name" value="sensory_box"/>
    <property type="match status" value="1"/>
</dbReference>
<keyword evidence="2 3" id="KW-0807">Transducer</keyword>
<evidence type="ECO:0000256" key="2">
    <source>
        <dbReference type="ARBA" id="ARBA00023224"/>
    </source>
</evidence>
<dbReference type="GO" id="GO:0016020">
    <property type="term" value="C:membrane"/>
    <property type="evidence" value="ECO:0007669"/>
    <property type="project" value="UniProtKB-SubCell"/>
</dbReference>
<dbReference type="EMBL" id="SRMF01000003">
    <property type="protein sequence ID" value="TGG93620.1"/>
    <property type="molecule type" value="Genomic_DNA"/>
</dbReference>
<dbReference type="SUPFAM" id="SSF55785">
    <property type="entry name" value="PYP-like sensor domain (PAS domain)"/>
    <property type="match status" value="1"/>
</dbReference>
<reference evidence="6 7" key="1">
    <citation type="submission" date="2019-04" db="EMBL/GenBank/DDBJ databases">
        <title>Natronospirillum operosus gen. nov., sp. nov., a haloalkaliphilic satellite isolated from decaying biomass of laboratory culture of cyanobacterium Geitlerinema sp. and proposal of Natronospirillaceae fam. nov. and Saccharospirillaceae fam. nov.</title>
        <authorList>
            <person name="Kevbrin V."/>
            <person name="Boltyanskaya Y."/>
            <person name="Koziaeva V."/>
            <person name="Grouzdev D.S."/>
            <person name="Park M."/>
            <person name="Cho J."/>
        </authorList>
    </citation>
    <scope>NUCLEOTIDE SEQUENCE [LARGE SCALE GENOMIC DNA]</scope>
    <source>
        <strain evidence="6 7">G-116</strain>
    </source>
</reference>
<evidence type="ECO:0000259" key="4">
    <source>
        <dbReference type="PROSITE" id="PS50111"/>
    </source>
</evidence>
<dbReference type="InterPro" id="IPR001610">
    <property type="entry name" value="PAC"/>
</dbReference>
<evidence type="ECO:0000256" key="1">
    <source>
        <dbReference type="ARBA" id="ARBA00004370"/>
    </source>
</evidence>
<comment type="caution">
    <text evidence="6">The sequence shown here is derived from an EMBL/GenBank/DDBJ whole genome shotgun (WGS) entry which is preliminary data.</text>
</comment>